<keyword evidence="10" id="KW-1185">Reference proteome</keyword>
<dbReference type="InterPro" id="IPR003439">
    <property type="entry name" value="ABC_transporter-like_ATP-bd"/>
</dbReference>
<dbReference type="EMBL" id="BAAAPY010000010">
    <property type="protein sequence ID" value="GAA2083227.1"/>
    <property type="molecule type" value="Genomic_DNA"/>
</dbReference>
<dbReference type="SMART" id="SM00382">
    <property type="entry name" value="AAA"/>
    <property type="match status" value="1"/>
</dbReference>
<keyword evidence="5" id="KW-1278">Translocase</keyword>
<dbReference type="InterPro" id="IPR047641">
    <property type="entry name" value="ABC_transpr_MalK/UgpC-like"/>
</dbReference>
<evidence type="ECO:0000256" key="4">
    <source>
        <dbReference type="ARBA" id="ARBA00022840"/>
    </source>
</evidence>
<evidence type="ECO:0000313" key="10">
    <source>
        <dbReference type="Proteomes" id="UP001501480"/>
    </source>
</evidence>
<accession>A0ABP5HP30</accession>
<dbReference type="SUPFAM" id="SSF52540">
    <property type="entry name" value="P-loop containing nucleoside triphosphate hydrolases"/>
    <property type="match status" value="1"/>
</dbReference>
<dbReference type="PROSITE" id="PS50893">
    <property type="entry name" value="ABC_TRANSPORTER_2"/>
    <property type="match status" value="1"/>
</dbReference>
<sequence>MTTIELRGVTLDGPDGTPVLDGVDLVVPSGTAVTVAGPPGSGKSALLRVLVGLDEQTAGDVLLDGVVVNAVGARDRDLAMVFQDFALHPHLDVRANLAFAARLRRHDKAELVERIDEVAAFLALGSLLGLKPADLDEPQRQRVAIGRALVRDALGYLFDEPFTAQADRVRTHVRSVIVQWQRDSGHSSVFTTSRVDEALTLSDQVVVMHQGRVRQVGSPESIYAEPADLFVAAFLGHPAMNLFPARRRGDRLVSELVDVPLDPELAGLVGERDEVILGVRPEHCLDATAGGQAGAALSLTSRVDDVEWSGGTQLLYLGHEVDEETESALEAIEDAFDFDLFQNFFVAELPATIGGRSSRLQVGQSAQVAVPRERLHLFDMTTGRNLRLSEPEPEHVQTGLGTDPEATLETASGSHGDPTWEPTVEAPHEPQGSWEPTVAVPEATTEPGSADPGPAGTGPRASSEPATDRDE</sequence>
<keyword evidence="3" id="KW-0547">Nucleotide-binding</keyword>
<dbReference type="InterPro" id="IPR027417">
    <property type="entry name" value="P-loop_NTPase"/>
</dbReference>
<name>A0ABP5HP30_9ACTN</name>
<evidence type="ECO:0000256" key="7">
    <source>
        <dbReference type="SAM" id="MobiDB-lite"/>
    </source>
</evidence>
<evidence type="ECO:0000256" key="3">
    <source>
        <dbReference type="ARBA" id="ARBA00022741"/>
    </source>
</evidence>
<evidence type="ECO:0000256" key="2">
    <source>
        <dbReference type="ARBA" id="ARBA00022475"/>
    </source>
</evidence>
<keyword evidence="1" id="KW-0813">Transport</keyword>
<feature type="region of interest" description="Disordered" evidence="7">
    <location>
        <begin position="382"/>
        <end position="471"/>
    </location>
</feature>
<dbReference type="InterPro" id="IPR003593">
    <property type="entry name" value="AAA+_ATPase"/>
</dbReference>
<proteinExistence type="predicted"/>
<reference evidence="10" key="1">
    <citation type="journal article" date="2019" name="Int. J. Syst. Evol. Microbiol.">
        <title>The Global Catalogue of Microorganisms (GCM) 10K type strain sequencing project: providing services to taxonomists for standard genome sequencing and annotation.</title>
        <authorList>
            <consortium name="The Broad Institute Genomics Platform"/>
            <consortium name="The Broad Institute Genome Sequencing Center for Infectious Disease"/>
            <person name="Wu L."/>
            <person name="Ma J."/>
        </authorList>
    </citation>
    <scope>NUCLEOTIDE SEQUENCE [LARGE SCALE GENOMIC DNA]</scope>
    <source>
        <strain evidence="10">JCM 15749</strain>
    </source>
</reference>
<comment type="caution">
    <text evidence="9">The sequence shown here is derived from an EMBL/GenBank/DDBJ whole genome shotgun (WGS) entry which is preliminary data.</text>
</comment>
<dbReference type="Pfam" id="PF00005">
    <property type="entry name" value="ABC_tran"/>
    <property type="match status" value="1"/>
</dbReference>
<dbReference type="Proteomes" id="UP001501480">
    <property type="component" value="Unassembled WGS sequence"/>
</dbReference>
<protein>
    <submittedName>
        <fullName evidence="9">Trehalose ABC transporter ATP-binding protein SugC</fullName>
    </submittedName>
</protein>
<gene>
    <name evidence="9" type="primary">sugC</name>
    <name evidence="9" type="ORF">GCM10009821_25340</name>
</gene>
<evidence type="ECO:0000256" key="5">
    <source>
        <dbReference type="ARBA" id="ARBA00022967"/>
    </source>
</evidence>
<dbReference type="GO" id="GO:0005524">
    <property type="term" value="F:ATP binding"/>
    <property type="evidence" value="ECO:0007669"/>
    <property type="project" value="UniProtKB-KW"/>
</dbReference>
<keyword evidence="2" id="KW-1003">Cell membrane</keyword>
<organism evidence="9 10">
    <name type="scientific">Aeromicrobium halocynthiae</name>
    <dbReference type="NCBI Taxonomy" id="560557"/>
    <lineage>
        <taxon>Bacteria</taxon>
        <taxon>Bacillati</taxon>
        <taxon>Actinomycetota</taxon>
        <taxon>Actinomycetes</taxon>
        <taxon>Propionibacteriales</taxon>
        <taxon>Nocardioidaceae</taxon>
        <taxon>Aeromicrobium</taxon>
    </lineage>
</organism>
<dbReference type="Pfam" id="PF17912">
    <property type="entry name" value="OB_MalK"/>
    <property type="match status" value="1"/>
</dbReference>
<evidence type="ECO:0000256" key="1">
    <source>
        <dbReference type="ARBA" id="ARBA00022448"/>
    </source>
</evidence>
<keyword evidence="6" id="KW-0472">Membrane</keyword>
<dbReference type="InterPro" id="IPR040582">
    <property type="entry name" value="OB_MalK-like"/>
</dbReference>
<dbReference type="PANTHER" id="PTHR43875:SF15">
    <property type="entry name" value="TREHALOSE IMPORT ATP-BINDING PROTEIN SUGC"/>
    <property type="match status" value="1"/>
</dbReference>
<evidence type="ECO:0000256" key="6">
    <source>
        <dbReference type="ARBA" id="ARBA00023136"/>
    </source>
</evidence>
<evidence type="ECO:0000259" key="8">
    <source>
        <dbReference type="PROSITE" id="PS50893"/>
    </source>
</evidence>
<dbReference type="InterPro" id="IPR008995">
    <property type="entry name" value="Mo/tungstate-bd_C_term_dom"/>
</dbReference>
<dbReference type="Gene3D" id="2.40.50.100">
    <property type="match status" value="1"/>
</dbReference>
<keyword evidence="4 9" id="KW-0067">ATP-binding</keyword>
<dbReference type="SUPFAM" id="SSF50331">
    <property type="entry name" value="MOP-like"/>
    <property type="match status" value="1"/>
</dbReference>
<dbReference type="Gene3D" id="3.40.50.300">
    <property type="entry name" value="P-loop containing nucleotide triphosphate hydrolases"/>
    <property type="match status" value="1"/>
</dbReference>
<evidence type="ECO:0000313" key="9">
    <source>
        <dbReference type="EMBL" id="GAA2083227.1"/>
    </source>
</evidence>
<feature type="domain" description="ABC transporter" evidence="8">
    <location>
        <begin position="4"/>
        <end position="235"/>
    </location>
</feature>
<dbReference type="PANTHER" id="PTHR43875">
    <property type="entry name" value="MALTODEXTRIN IMPORT ATP-BINDING PROTEIN MSMX"/>
    <property type="match status" value="1"/>
</dbReference>
<dbReference type="RefSeq" id="WP_344329324.1">
    <property type="nucleotide sequence ID" value="NZ_BAAAPY010000010.1"/>
</dbReference>